<accession>A0A8T0RA67</accession>
<dbReference type="AlphaFoldDB" id="A0A8T0RA67"/>
<proteinExistence type="predicted"/>
<dbReference type="Proteomes" id="UP000823388">
    <property type="component" value="Chromosome 6K"/>
</dbReference>
<organism evidence="1 2">
    <name type="scientific">Panicum virgatum</name>
    <name type="common">Blackwell switchgrass</name>
    <dbReference type="NCBI Taxonomy" id="38727"/>
    <lineage>
        <taxon>Eukaryota</taxon>
        <taxon>Viridiplantae</taxon>
        <taxon>Streptophyta</taxon>
        <taxon>Embryophyta</taxon>
        <taxon>Tracheophyta</taxon>
        <taxon>Spermatophyta</taxon>
        <taxon>Magnoliopsida</taxon>
        <taxon>Liliopsida</taxon>
        <taxon>Poales</taxon>
        <taxon>Poaceae</taxon>
        <taxon>PACMAD clade</taxon>
        <taxon>Panicoideae</taxon>
        <taxon>Panicodae</taxon>
        <taxon>Paniceae</taxon>
        <taxon>Panicinae</taxon>
        <taxon>Panicum</taxon>
        <taxon>Panicum sect. Hiantes</taxon>
    </lineage>
</organism>
<reference evidence="1" key="1">
    <citation type="submission" date="2020-05" db="EMBL/GenBank/DDBJ databases">
        <title>WGS assembly of Panicum virgatum.</title>
        <authorList>
            <person name="Lovell J.T."/>
            <person name="Jenkins J."/>
            <person name="Shu S."/>
            <person name="Juenger T.E."/>
            <person name="Schmutz J."/>
        </authorList>
    </citation>
    <scope>NUCLEOTIDE SEQUENCE</scope>
    <source>
        <strain evidence="1">AP13</strain>
    </source>
</reference>
<sequence length="111" mass="11527">MAVVPWPCRVSISVDAGRPAAPDLGYFAPRPPYFQVEVRGGAHGAPPAHGCCCCCCCGNRTPCGGSRARGCISASPSLFEMVGSMDMVPGFSCASSKRKGLLPMSIGYVKL</sequence>
<evidence type="ECO:0000313" key="2">
    <source>
        <dbReference type="Proteomes" id="UP000823388"/>
    </source>
</evidence>
<dbReference type="EMBL" id="CM029047">
    <property type="protein sequence ID" value="KAG2581975.1"/>
    <property type="molecule type" value="Genomic_DNA"/>
</dbReference>
<name>A0A8T0RA67_PANVG</name>
<protein>
    <submittedName>
        <fullName evidence="1">Uncharacterized protein</fullName>
    </submittedName>
</protein>
<keyword evidence="2" id="KW-1185">Reference proteome</keyword>
<gene>
    <name evidence="1" type="ORF">PVAP13_6KG084440</name>
</gene>
<evidence type="ECO:0000313" key="1">
    <source>
        <dbReference type="EMBL" id="KAG2581975.1"/>
    </source>
</evidence>
<comment type="caution">
    <text evidence="1">The sequence shown here is derived from an EMBL/GenBank/DDBJ whole genome shotgun (WGS) entry which is preliminary data.</text>
</comment>